<dbReference type="GO" id="GO:0016829">
    <property type="term" value="F:lyase activity"/>
    <property type="evidence" value="ECO:0007669"/>
    <property type="project" value="UniProtKB-KW"/>
</dbReference>
<dbReference type="FunFam" id="3.90.226.10:FF:000109">
    <property type="entry name" value="Enoyl-CoA hydratase, putative"/>
    <property type="match status" value="1"/>
</dbReference>
<dbReference type="Gene3D" id="3.90.226.10">
    <property type="entry name" value="2-enoyl-CoA Hydratase, Chain A, domain 1"/>
    <property type="match status" value="1"/>
</dbReference>
<dbReference type="AlphaFoldDB" id="A0AAW2HIQ8"/>
<accession>A0AAW2HIQ8</accession>
<dbReference type="InterPro" id="IPR001753">
    <property type="entry name" value="Enoyl-CoA_hydra/iso"/>
</dbReference>
<dbReference type="Pfam" id="PF00378">
    <property type="entry name" value="ECH_1"/>
    <property type="match status" value="1"/>
</dbReference>
<dbReference type="PANTHER" id="PTHR11941:SF27">
    <property type="entry name" value="ETHYLMALONYL-COA DECARBOXYLASE"/>
    <property type="match status" value="1"/>
</dbReference>
<dbReference type="SUPFAM" id="SSF52096">
    <property type="entry name" value="ClpP/crotonase"/>
    <property type="match status" value="1"/>
</dbReference>
<reference evidence="2" key="1">
    <citation type="journal article" date="2024" name="Gigascience">
        <title>Chromosome-level genome of the poultry shaft louse Menopon gallinae provides insight into the host-switching and adaptive evolution of parasitic lice.</title>
        <authorList>
            <person name="Xu Y."/>
            <person name="Ma L."/>
            <person name="Liu S."/>
            <person name="Liang Y."/>
            <person name="Liu Q."/>
            <person name="He Z."/>
            <person name="Tian L."/>
            <person name="Duan Y."/>
            <person name="Cai W."/>
            <person name="Li H."/>
            <person name="Song F."/>
        </authorList>
    </citation>
    <scope>NUCLEOTIDE SEQUENCE</scope>
    <source>
        <strain evidence="2">Cailab_2023a</strain>
    </source>
</reference>
<organism evidence="2">
    <name type="scientific">Menopon gallinae</name>
    <name type="common">poultry shaft louse</name>
    <dbReference type="NCBI Taxonomy" id="328185"/>
    <lineage>
        <taxon>Eukaryota</taxon>
        <taxon>Metazoa</taxon>
        <taxon>Ecdysozoa</taxon>
        <taxon>Arthropoda</taxon>
        <taxon>Hexapoda</taxon>
        <taxon>Insecta</taxon>
        <taxon>Pterygota</taxon>
        <taxon>Neoptera</taxon>
        <taxon>Paraneoptera</taxon>
        <taxon>Psocodea</taxon>
        <taxon>Troctomorpha</taxon>
        <taxon>Phthiraptera</taxon>
        <taxon>Amblycera</taxon>
        <taxon>Menoponidae</taxon>
        <taxon>Menopon</taxon>
    </lineage>
</organism>
<dbReference type="InterPro" id="IPR029045">
    <property type="entry name" value="ClpP/crotonase-like_dom_sf"/>
</dbReference>
<name>A0AAW2HIQ8_9NEOP</name>
<dbReference type="CDD" id="cd06558">
    <property type="entry name" value="crotonase-like"/>
    <property type="match status" value="1"/>
</dbReference>
<comment type="caution">
    <text evidence="2">The sequence shown here is derived from an EMBL/GenBank/DDBJ whole genome shotgun (WGS) entry which is preliminary data.</text>
</comment>
<dbReference type="GO" id="GO:0005829">
    <property type="term" value="C:cytosol"/>
    <property type="evidence" value="ECO:0007669"/>
    <property type="project" value="TreeGrafter"/>
</dbReference>
<proteinExistence type="predicted"/>
<dbReference type="PANTHER" id="PTHR11941">
    <property type="entry name" value="ENOYL-COA HYDRATASE-RELATED"/>
    <property type="match status" value="1"/>
</dbReference>
<dbReference type="EMBL" id="JARGDH010000004">
    <property type="protein sequence ID" value="KAL0269657.1"/>
    <property type="molecule type" value="Genomic_DNA"/>
</dbReference>
<evidence type="ECO:0000256" key="1">
    <source>
        <dbReference type="ARBA" id="ARBA00023239"/>
    </source>
</evidence>
<gene>
    <name evidence="2" type="ORF">PYX00_007312</name>
</gene>
<sequence>MDKYIKAVRLYSGNEKTLIEIRNHLQKFIGGSVDLTRRDDGFAIVTLNHSEKKNAMSGKMMVDLYDVVEELEKWKEGKGLILKGADGNFCSGGDLNFARATGTAEEGFMMSTLMQDALNRFQRLPLISVAVVEGSGAIGGGAELSVACDYRIVSEMSQGIGFVHGKMCIIPAWGGTKRLVERIGYRKALEVLSKGRIMSPSECIHLGLADEVIPESENCLDYAISWLQERTKFNADVIRAMKVSCCVANDLPNDTEVERRIFAPFWGSPANKEALSMNIKHKAGQRQITHRTTTFDVTAKIPDMLGKE</sequence>
<evidence type="ECO:0000313" key="2">
    <source>
        <dbReference type="EMBL" id="KAL0269657.1"/>
    </source>
</evidence>
<keyword evidence="1" id="KW-0456">Lyase</keyword>
<protein>
    <submittedName>
        <fullName evidence="2">Uncharacterized protein</fullName>
    </submittedName>
</protein>
<dbReference type="GO" id="GO:0006635">
    <property type="term" value="P:fatty acid beta-oxidation"/>
    <property type="evidence" value="ECO:0007669"/>
    <property type="project" value="TreeGrafter"/>
</dbReference>